<proteinExistence type="predicted"/>
<organism evidence="2">
    <name type="scientific">Deinococcus sp. VB142</name>
    <dbReference type="NCBI Taxonomy" id="3112952"/>
    <lineage>
        <taxon>Bacteria</taxon>
        <taxon>Thermotogati</taxon>
        <taxon>Deinococcota</taxon>
        <taxon>Deinococci</taxon>
        <taxon>Deinococcales</taxon>
        <taxon>Deinococcaceae</taxon>
        <taxon>Deinococcus</taxon>
    </lineage>
</organism>
<protein>
    <submittedName>
        <fullName evidence="2">Uncharacterized protein</fullName>
    </submittedName>
</protein>
<reference evidence="2" key="1">
    <citation type="submission" date="2024-03" db="EMBL/GenBank/DDBJ databases">
        <title>Deinococcus weizhi sp. nov., isolated from human skin.</title>
        <authorList>
            <person name="Wei Z."/>
            <person name="Tian F."/>
            <person name="Yang C."/>
            <person name="Xin L.T."/>
            <person name="Wen Z.J."/>
            <person name="Lan K.C."/>
            <person name="Yu L."/>
            <person name="Zhe W."/>
            <person name="Dan F.D."/>
            <person name="Jun W."/>
            <person name="Rui Z."/>
            <person name="Yong X.J."/>
            <person name="Ting Y."/>
            <person name="Wei X."/>
            <person name="Xu Z.G."/>
            <person name="Xin Z."/>
            <person name="Dong F.G."/>
            <person name="Ni X.M."/>
            <person name="Zheng M.G."/>
            <person name="Chun Y."/>
            <person name="Qian W.X."/>
        </authorList>
    </citation>
    <scope>NUCLEOTIDE SEQUENCE</scope>
    <source>
        <strain evidence="2">VB142</strain>
    </source>
</reference>
<sequence>MRLTTGEVGRVQAITPPNAF</sequence>
<evidence type="ECO:0000313" key="2">
    <source>
        <dbReference type="EMBL" id="WYF45909.1"/>
    </source>
</evidence>
<gene>
    <name evidence="2" type="ORF">WDJ50_08430</name>
</gene>
<evidence type="ECO:0000256" key="1">
    <source>
        <dbReference type="SAM" id="MobiDB-lite"/>
    </source>
</evidence>
<feature type="region of interest" description="Disordered" evidence="1">
    <location>
        <begin position="1"/>
        <end position="20"/>
    </location>
</feature>
<dbReference type="AlphaFoldDB" id="A0AAU6Q6K4"/>
<name>A0AAU6Q6K4_9DEIO</name>
<dbReference type="RefSeq" id="WP_339097270.1">
    <property type="nucleotide sequence ID" value="NZ_CP149782.1"/>
</dbReference>
<dbReference type="EMBL" id="CP149782">
    <property type="protein sequence ID" value="WYF45909.1"/>
    <property type="molecule type" value="Genomic_DNA"/>
</dbReference>
<accession>A0AAU6Q6K4</accession>